<comment type="caution">
    <text evidence="14">The sequence shown here is derived from an EMBL/GenBank/DDBJ whole genome shotgun (WGS) entry which is preliminary data.</text>
</comment>
<evidence type="ECO:0000256" key="7">
    <source>
        <dbReference type="ARBA" id="ARBA00022927"/>
    </source>
</evidence>
<evidence type="ECO:0000256" key="11">
    <source>
        <dbReference type="ARBA" id="ARBA00045555"/>
    </source>
</evidence>
<keyword evidence="6 12" id="KW-0931">ER-Golgi transport</keyword>
<dbReference type="AlphaFoldDB" id="A0A0V1N736"/>
<accession>A0A0V1N736</accession>
<gene>
    <name evidence="14" type="primary">tmem209</name>
    <name evidence="14" type="ORF">T10_2023</name>
</gene>
<keyword evidence="4 12" id="KW-0813">Transport</keyword>
<dbReference type="PANTHER" id="PTHR11043">
    <property type="entry name" value="ZETA-COAT PROTEIN"/>
    <property type="match status" value="1"/>
</dbReference>
<feature type="domain" description="AP complex mu/sigma subunit" evidence="13">
    <location>
        <begin position="49"/>
        <end position="186"/>
    </location>
</feature>
<keyword evidence="5 12" id="KW-0963">Cytoplasm</keyword>
<evidence type="ECO:0000256" key="6">
    <source>
        <dbReference type="ARBA" id="ARBA00022892"/>
    </source>
</evidence>
<evidence type="ECO:0000256" key="8">
    <source>
        <dbReference type="ARBA" id="ARBA00023034"/>
    </source>
</evidence>
<keyword evidence="10 12" id="KW-0968">Cytoplasmic vesicle</keyword>
<dbReference type="GO" id="GO:0006890">
    <property type="term" value="P:retrograde vesicle-mediated transport, Golgi to endoplasmic reticulum"/>
    <property type="evidence" value="ECO:0007669"/>
    <property type="project" value="UniProtKB-UniRule"/>
</dbReference>
<dbReference type="FunFam" id="3.30.450.60:FF:000013">
    <property type="entry name" value="Coatomer subunit zeta"/>
    <property type="match status" value="1"/>
</dbReference>
<comment type="function">
    <text evidence="11">The coatomer is a cytosolic protein complex that binds to dilysine motifs and reversibly associates with Golgi non-clathrin-coated vesicles, which further mediate biosynthetic protein transport from the ER, via the Golgi up to the trans Golgi network. Coatomer complex is required for budding from Golgi membranes, and is essential for the retrograde Golgi-to-ER transport of dilysine-tagged proteins. The zeta subunit may be involved in regulating the coat assembly and, hence, the rate of biosynthetic protein transport due to its association-dissociation properties with the coatomer complex.</text>
</comment>
<evidence type="ECO:0000256" key="4">
    <source>
        <dbReference type="ARBA" id="ARBA00022448"/>
    </source>
</evidence>
<comment type="subcellular location">
    <subcellularLocation>
        <location evidence="12">Cytoplasm</location>
    </subcellularLocation>
    <subcellularLocation>
        <location evidence="1 12">Golgi apparatus membrane</location>
        <topology evidence="1 12">Peripheral membrane protein</topology>
        <orientation evidence="1 12">Cytoplasmic side</orientation>
    </subcellularLocation>
    <subcellularLocation>
        <location evidence="12">Cytoplasmic vesicle</location>
        <location evidence="12">COPI-coated vesicle membrane</location>
        <topology evidence="12">Peripheral membrane protein</topology>
        <orientation evidence="12">Cytoplasmic side</orientation>
    </subcellularLocation>
</comment>
<evidence type="ECO:0000313" key="14">
    <source>
        <dbReference type="EMBL" id="KRZ79844.1"/>
    </source>
</evidence>
<dbReference type="InterPro" id="IPR011012">
    <property type="entry name" value="Longin-like_dom_sf"/>
</dbReference>
<dbReference type="EMBL" id="JYDO01000005">
    <property type="protein sequence ID" value="KRZ79844.1"/>
    <property type="molecule type" value="Genomic_DNA"/>
</dbReference>
<dbReference type="Proteomes" id="UP000054843">
    <property type="component" value="Unassembled WGS sequence"/>
</dbReference>
<dbReference type="SUPFAM" id="SSF64356">
    <property type="entry name" value="SNARE-like"/>
    <property type="match status" value="1"/>
</dbReference>
<dbReference type="Pfam" id="PF01217">
    <property type="entry name" value="Clat_adaptor_s"/>
    <property type="match status" value="1"/>
</dbReference>
<dbReference type="InterPro" id="IPR000804">
    <property type="entry name" value="Clathrin_sm-chain_CS"/>
</dbReference>
<evidence type="ECO:0000256" key="1">
    <source>
        <dbReference type="ARBA" id="ARBA00004255"/>
    </source>
</evidence>
<dbReference type="Gene3D" id="3.30.450.60">
    <property type="match status" value="1"/>
</dbReference>
<dbReference type="GO" id="GO:0000139">
    <property type="term" value="C:Golgi membrane"/>
    <property type="evidence" value="ECO:0007669"/>
    <property type="project" value="UniProtKB-SubCell"/>
</dbReference>
<protein>
    <recommendedName>
        <fullName evidence="12">Coatomer subunit zeta</fullName>
    </recommendedName>
</protein>
<keyword evidence="9 12" id="KW-0472">Membrane</keyword>
<evidence type="ECO:0000256" key="5">
    <source>
        <dbReference type="ARBA" id="ARBA00022490"/>
    </source>
</evidence>
<comment type="subunit">
    <text evidence="3 12">Oligomeric complex that consists of at least the alpha, beta, beta', gamma, delta, epsilon and zeta subunits.</text>
</comment>
<evidence type="ECO:0000313" key="15">
    <source>
        <dbReference type="Proteomes" id="UP000054843"/>
    </source>
</evidence>
<name>A0A0V1N736_9BILA</name>
<comment type="similarity">
    <text evidence="2 12">Belongs to the adaptor complexes small subunit family.</text>
</comment>
<dbReference type="InterPro" id="IPR039652">
    <property type="entry name" value="Coatomer_zeta"/>
</dbReference>
<evidence type="ECO:0000256" key="3">
    <source>
        <dbReference type="ARBA" id="ARBA00011775"/>
    </source>
</evidence>
<evidence type="ECO:0000259" key="13">
    <source>
        <dbReference type="Pfam" id="PF01217"/>
    </source>
</evidence>
<keyword evidence="7 12" id="KW-0653">Protein transport</keyword>
<reference evidence="14 15" key="1">
    <citation type="submission" date="2015-01" db="EMBL/GenBank/DDBJ databases">
        <title>Evolution of Trichinella species and genotypes.</title>
        <authorList>
            <person name="Korhonen P.K."/>
            <person name="Edoardo P."/>
            <person name="Giuseppe L.R."/>
            <person name="Gasser R.B."/>
        </authorList>
    </citation>
    <scope>NUCLEOTIDE SEQUENCE [LARGE SCALE GENOMIC DNA]</scope>
    <source>
        <strain evidence="14">ISS1980</strain>
    </source>
</reference>
<evidence type="ECO:0000256" key="10">
    <source>
        <dbReference type="ARBA" id="ARBA00023329"/>
    </source>
</evidence>
<dbReference type="PROSITE" id="PS00989">
    <property type="entry name" value="CLAT_ADAPTOR_S"/>
    <property type="match status" value="1"/>
</dbReference>
<dbReference type="InterPro" id="IPR022775">
    <property type="entry name" value="AP_mu_sigma_su"/>
</dbReference>
<dbReference type="PANTHER" id="PTHR11043:SF0">
    <property type="entry name" value="COATOMER SUBUNIT ZETA"/>
    <property type="match status" value="1"/>
</dbReference>
<dbReference type="CDD" id="cd14829">
    <property type="entry name" value="Zeta-COP"/>
    <property type="match status" value="1"/>
</dbReference>
<dbReference type="GO" id="GO:0006886">
    <property type="term" value="P:intracellular protein transport"/>
    <property type="evidence" value="ECO:0007669"/>
    <property type="project" value="InterPro"/>
</dbReference>
<keyword evidence="15" id="KW-1185">Reference proteome</keyword>
<evidence type="ECO:0000256" key="2">
    <source>
        <dbReference type="ARBA" id="ARBA00006972"/>
    </source>
</evidence>
<organism evidence="14 15">
    <name type="scientific">Trichinella papuae</name>
    <dbReference type="NCBI Taxonomy" id="268474"/>
    <lineage>
        <taxon>Eukaryota</taxon>
        <taxon>Metazoa</taxon>
        <taxon>Ecdysozoa</taxon>
        <taxon>Nematoda</taxon>
        <taxon>Enoplea</taxon>
        <taxon>Dorylaimia</taxon>
        <taxon>Trichinellida</taxon>
        <taxon>Trichinellidae</taxon>
        <taxon>Trichinella</taxon>
    </lineage>
</organism>
<sequence length="217" mass="24686">MQKCFRSCKQRTNYAKWKYARIKQPGTILCLSFVVDGGKTCYDLSPKCIKGMMILDSDGKRILSKYYDDAFNNTKEQKAFEKKLFSKTYKANAEIVMLDGFVCVYKSNVDLYFGVIGGCNENELILQSVLSCFYESVCQILKKNVDKKNLFSNLDMIMLAMDEICESGIILEVDSNNVMSRIAQRGDDLTFAEQTVAQVGLQVIQSAKEQLKWSLLK</sequence>
<proteinExistence type="inferred from homology"/>
<evidence type="ECO:0000256" key="12">
    <source>
        <dbReference type="RuleBase" id="RU366053"/>
    </source>
</evidence>
<dbReference type="GO" id="GO:0006891">
    <property type="term" value="P:intra-Golgi vesicle-mediated transport"/>
    <property type="evidence" value="ECO:0007669"/>
    <property type="project" value="TreeGrafter"/>
</dbReference>
<keyword evidence="8 12" id="KW-0333">Golgi apparatus</keyword>
<evidence type="ECO:0000256" key="9">
    <source>
        <dbReference type="ARBA" id="ARBA00023136"/>
    </source>
</evidence>
<dbReference type="GO" id="GO:0030126">
    <property type="term" value="C:COPI vesicle coat"/>
    <property type="evidence" value="ECO:0007669"/>
    <property type="project" value="UniProtKB-UniRule"/>
</dbReference>